<feature type="compositionally biased region" description="Basic and acidic residues" evidence="1">
    <location>
        <begin position="46"/>
        <end position="59"/>
    </location>
</feature>
<organism evidence="2 3">
    <name type="scientific">Mollisia scopiformis</name>
    <name type="common">Conifer needle endophyte fungus</name>
    <name type="synonym">Phialocephala scopiformis</name>
    <dbReference type="NCBI Taxonomy" id="149040"/>
    <lineage>
        <taxon>Eukaryota</taxon>
        <taxon>Fungi</taxon>
        <taxon>Dikarya</taxon>
        <taxon>Ascomycota</taxon>
        <taxon>Pezizomycotina</taxon>
        <taxon>Leotiomycetes</taxon>
        <taxon>Helotiales</taxon>
        <taxon>Mollisiaceae</taxon>
        <taxon>Mollisia</taxon>
    </lineage>
</organism>
<feature type="region of interest" description="Disordered" evidence="1">
    <location>
        <begin position="1"/>
        <end position="59"/>
    </location>
</feature>
<proteinExistence type="predicted"/>
<dbReference type="GeneID" id="28822971"/>
<evidence type="ECO:0000313" key="2">
    <source>
        <dbReference type="EMBL" id="KUJ14525.1"/>
    </source>
</evidence>
<name>A0A194X2W3_MOLSC</name>
<sequence length="241" mass="27086">MQSHMPEDDDVLPATYGTMNPGFNPMLDIPVSRSQPDDPTETSGGSRRDPSIKGATRDAEELAVITEVPPHETRLEDKLFDAVKVRPQVPESYFIPPEEIRRLVTIDSILSELQRCGIGFAQTELQQKAEEIARTARNLFAVLVCHELGECILDFLNEGVCDEDMPFVRVRLEKRDGRAGRGLFKLESRRHKGRVLKCMATTKWTRANLEGLLRDQCWVLEPKEQEGAQADEEGRASKPSG</sequence>
<dbReference type="Proteomes" id="UP000070700">
    <property type="component" value="Unassembled WGS sequence"/>
</dbReference>
<evidence type="ECO:0000313" key="3">
    <source>
        <dbReference type="Proteomes" id="UP000070700"/>
    </source>
</evidence>
<evidence type="ECO:0000256" key="1">
    <source>
        <dbReference type="SAM" id="MobiDB-lite"/>
    </source>
</evidence>
<dbReference type="RefSeq" id="XP_018068880.1">
    <property type="nucleotide sequence ID" value="XM_018213245.1"/>
</dbReference>
<keyword evidence="3" id="KW-1185">Reference proteome</keyword>
<dbReference type="KEGG" id="psco:LY89DRAFT_671863"/>
<dbReference type="OrthoDB" id="1046782at2759"/>
<reference evidence="2 3" key="1">
    <citation type="submission" date="2015-10" db="EMBL/GenBank/DDBJ databases">
        <title>Full genome of DAOMC 229536 Phialocephala scopiformis, a fungal endophyte of spruce producing the potent anti-insectan compound rugulosin.</title>
        <authorList>
            <consortium name="DOE Joint Genome Institute"/>
            <person name="Walker A.K."/>
            <person name="Frasz S.L."/>
            <person name="Seifert K.A."/>
            <person name="Miller J.D."/>
            <person name="Mondo S.J."/>
            <person name="Labutti K."/>
            <person name="Lipzen A."/>
            <person name="Dockter R."/>
            <person name="Kennedy M."/>
            <person name="Grigoriev I.V."/>
            <person name="Spatafora J.W."/>
        </authorList>
    </citation>
    <scope>NUCLEOTIDE SEQUENCE [LARGE SCALE GENOMIC DNA]</scope>
    <source>
        <strain evidence="2 3">CBS 120377</strain>
    </source>
</reference>
<protein>
    <submittedName>
        <fullName evidence="2">Uncharacterized protein</fullName>
    </submittedName>
</protein>
<dbReference type="InParanoid" id="A0A194X2W3"/>
<dbReference type="EMBL" id="KQ947420">
    <property type="protein sequence ID" value="KUJ14525.1"/>
    <property type="molecule type" value="Genomic_DNA"/>
</dbReference>
<gene>
    <name evidence="2" type="ORF">LY89DRAFT_671863</name>
</gene>
<accession>A0A194X2W3</accession>
<dbReference type="AlphaFoldDB" id="A0A194X2W3"/>